<evidence type="ECO:0000313" key="1">
    <source>
        <dbReference type="EMBL" id="KAG8461020.1"/>
    </source>
</evidence>
<dbReference type="Proteomes" id="UP000751190">
    <property type="component" value="Unassembled WGS sequence"/>
</dbReference>
<protein>
    <submittedName>
        <fullName evidence="1">Uncharacterized protein</fullName>
    </submittedName>
</protein>
<dbReference type="OrthoDB" id="10390917at2759"/>
<dbReference type="EMBL" id="JAGTXO010000028">
    <property type="protein sequence ID" value="KAG8461020.1"/>
    <property type="molecule type" value="Genomic_DNA"/>
</dbReference>
<dbReference type="OMA" id="WNTEHAI"/>
<gene>
    <name evidence="1" type="ORF">KFE25_003589</name>
</gene>
<evidence type="ECO:0000313" key="2">
    <source>
        <dbReference type="Proteomes" id="UP000751190"/>
    </source>
</evidence>
<proteinExistence type="predicted"/>
<reference evidence="1" key="1">
    <citation type="submission" date="2021-05" db="EMBL/GenBank/DDBJ databases">
        <title>The genome of the haptophyte Pavlova lutheri (Diacronema luteri, Pavlovales) - a model for lipid biosynthesis in eukaryotic algae.</title>
        <authorList>
            <person name="Hulatt C.J."/>
            <person name="Posewitz M.C."/>
        </authorList>
    </citation>
    <scope>NUCLEOTIDE SEQUENCE</scope>
    <source>
        <strain evidence="1">NIVA-4/92</strain>
    </source>
</reference>
<organism evidence="1 2">
    <name type="scientific">Diacronema lutheri</name>
    <name type="common">Unicellular marine alga</name>
    <name type="synonym">Monochrysis lutheri</name>
    <dbReference type="NCBI Taxonomy" id="2081491"/>
    <lineage>
        <taxon>Eukaryota</taxon>
        <taxon>Haptista</taxon>
        <taxon>Haptophyta</taxon>
        <taxon>Pavlovophyceae</taxon>
        <taxon>Pavlovales</taxon>
        <taxon>Pavlovaceae</taxon>
        <taxon>Diacronema</taxon>
    </lineage>
</organism>
<sequence>MLAELMAYVKEAHRSMRLMTHWNPAHVPSNAIFSSYRPIAPASQPTAFLPPMEADKVYNIVYFTRDKARSRTNEYPPTLGGLSARHPLTKAYAPNASAAAPAHLNKQGAGTELRKMLDILK</sequence>
<comment type="caution">
    <text evidence="1">The sequence shown here is derived from an EMBL/GenBank/DDBJ whole genome shotgun (WGS) entry which is preliminary data.</text>
</comment>
<dbReference type="AlphaFoldDB" id="A0A8J5XLD0"/>
<accession>A0A8J5XLD0</accession>
<keyword evidence="2" id="KW-1185">Reference proteome</keyword>
<name>A0A8J5XLD0_DIALT</name>